<evidence type="ECO:0000313" key="2">
    <source>
        <dbReference type="EMBL" id="GCC50113.1"/>
    </source>
</evidence>
<keyword evidence="1" id="KW-0812">Transmembrane</keyword>
<feature type="transmembrane region" description="Helical" evidence="1">
    <location>
        <begin position="273"/>
        <end position="294"/>
    </location>
</feature>
<comment type="caution">
    <text evidence="2">The sequence shown here is derived from an EMBL/GenBank/DDBJ whole genome shotgun (WGS) entry which is preliminary data.</text>
</comment>
<dbReference type="Pfam" id="PF14362">
    <property type="entry name" value="DUF4407"/>
    <property type="match status" value="1"/>
</dbReference>
<proteinExistence type="predicted"/>
<evidence type="ECO:0000313" key="3">
    <source>
        <dbReference type="Proteomes" id="UP000288227"/>
    </source>
</evidence>
<accession>A0A401U5A2</accession>
<name>A0A401U5A2_9BACT</name>
<dbReference type="EMBL" id="BHXQ01000001">
    <property type="protein sequence ID" value="GCC50113.1"/>
    <property type="molecule type" value="Genomic_DNA"/>
</dbReference>
<gene>
    <name evidence="2" type="ORF">SanaruYs_03280</name>
</gene>
<dbReference type="RefSeq" id="WP_127120768.1">
    <property type="nucleotide sequence ID" value="NZ_BHXQ01000001.1"/>
</dbReference>
<organism evidence="2 3">
    <name type="scientific">Chryseotalea sanaruensis</name>
    <dbReference type="NCBI Taxonomy" id="2482724"/>
    <lineage>
        <taxon>Bacteria</taxon>
        <taxon>Pseudomonadati</taxon>
        <taxon>Bacteroidota</taxon>
        <taxon>Cytophagia</taxon>
        <taxon>Cytophagales</taxon>
        <taxon>Chryseotaleaceae</taxon>
        <taxon>Chryseotalea</taxon>
    </lineage>
</organism>
<protein>
    <submittedName>
        <fullName evidence="2">DUF4407 domain-containing protein</fullName>
    </submittedName>
</protein>
<feature type="transmembrane region" description="Helical" evidence="1">
    <location>
        <begin position="64"/>
        <end position="83"/>
    </location>
</feature>
<keyword evidence="1" id="KW-1133">Transmembrane helix</keyword>
<feature type="transmembrane region" description="Helical" evidence="1">
    <location>
        <begin position="98"/>
        <end position="121"/>
    </location>
</feature>
<dbReference type="OrthoDB" id="1421255at2"/>
<sequence length="325" mass="37548">MKHFPLRQQWIKLGCFLTGYNPNILAGCSEISTKRVLRYTSAITIICFLWAFIGYCFSSRYLKLDWYYSIVSALFAITIVVQIERQVILSPKGNNLPLVFRMVIALLMAIIGSVIIDQIMFKDDIEQQKIIMMDDKIKVVLPAKSEELKRQIRSIDSAVMQKENERSHLIDDINKHPTITIFSKKTTQLNPVGNKADSLKKETVVRASQQIQNPKMNLLKPLDDQIASLRDEKYKKDSLLLMLRPSVEAELKEKVGFLDELDLMFQILGNSNIALITWSIWFLLLLGLELFIVVSKLNEPETDYDKMLEQQTLLHYKRIELLGKH</sequence>
<dbReference type="InterPro" id="IPR025519">
    <property type="entry name" value="DUF4407"/>
</dbReference>
<evidence type="ECO:0000256" key="1">
    <source>
        <dbReference type="SAM" id="Phobius"/>
    </source>
</evidence>
<reference evidence="2 3" key="1">
    <citation type="submission" date="2018-11" db="EMBL/GenBank/DDBJ databases">
        <title>Chryseotalea sanarue gen. nov., sp., nov., a member of the family Cytophagaceae, isolated from a brackish lake in Hamamatsu Japan.</title>
        <authorList>
            <person name="Maejima Y."/>
            <person name="Iino T."/>
            <person name="Muraguchi Y."/>
            <person name="Fukuda K."/>
            <person name="Ohkuma M."/>
            <person name="Moriuchi R."/>
            <person name="Dohra H."/>
            <person name="Kimbara K."/>
            <person name="Shintani M."/>
        </authorList>
    </citation>
    <scope>NUCLEOTIDE SEQUENCE [LARGE SCALE GENOMIC DNA]</scope>
    <source>
        <strain evidence="2 3">Ys</strain>
    </source>
</reference>
<keyword evidence="3" id="KW-1185">Reference proteome</keyword>
<dbReference type="PROSITE" id="PS51257">
    <property type="entry name" value="PROKAR_LIPOPROTEIN"/>
    <property type="match status" value="1"/>
</dbReference>
<feature type="transmembrane region" description="Helical" evidence="1">
    <location>
        <begin position="39"/>
        <end position="57"/>
    </location>
</feature>
<dbReference type="AlphaFoldDB" id="A0A401U5A2"/>
<keyword evidence="1" id="KW-0472">Membrane</keyword>
<dbReference type="Proteomes" id="UP000288227">
    <property type="component" value="Unassembled WGS sequence"/>
</dbReference>